<dbReference type="SMART" id="SM00490">
    <property type="entry name" value="HELICc"/>
    <property type="match status" value="1"/>
</dbReference>
<dbReference type="Gene3D" id="3.30.2060.10">
    <property type="entry name" value="Penicillin-binding protein 1b domain"/>
    <property type="match status" value="1"/>
</dbReference>
<dbReference type="Pfam" id="PF17757">
    <property type="entry name" value="UvrB_inter"/>
    <property type="match status" value="1"/>
</dbReference>
<dbReference type="GO" id="GO:0016787">
    <property type="term" value="F:hydrolase activity"/>
    <property type="evidence" value="ECO:0007669"/>
    <property type="project" value="UniProtKB-KW"/>
</dbReference>
<dbReference type="PANTHER" id="PTHR47964:SF1">
    <property type="entry name" value="ATP-DEPENDENT DNA HELICASE HOMOLOG RECG, CHLOROPLASTIC"/>
    <property type="match status" value="1"/>
</dbReference>
<dbReference type="GO" id="GO:0003684">
    <property type="term" value="F:damaged DNA binding"/>
    <property type="evidence" value="ECO:0007669"/>
    <property type="project" value="InterPro"/>
</dbReference>
<comment type="subcellular location">
    <subcellularLocation>
        <location evidence="9">Cytoplasm</location>
    </subcellularLocation>
</comment>
<organism evidence="12 13">
    <name type="scientific">Candidatus Ghiorseimicrobium undicola</name>
    <dbReference type="NCBI Taxonomy" id="1974746"/>
    <lineage>
        <taxon>Bacteria</taxon>
        <taxon>Pseudomonadati</taxon>
        <taxon>Candidatus Omnitrophota</taxon>
        <taxon>Candidatus Ghiorseimicrobium</taxon>
    </lineage>
</organism>
<dbReference type="EMBL" id="PCWA01000109">
    <property type="protein sequence ID" value="PIQ88391.1"/>
    <property type="molecule type" value="Genomic_DNA"/>
</dbReference>
<keyword evidence="3 9" id="KW-0227">DNA damage</keyword>
<dbReference type="InterPro" id="IPR036101">
    <property type="entry name" value="CarD-like/TRCF_RID_sf"/>
</dbReference>
<dbReference type="SMART" id="SM00487">
    <property type="entry name" value="DEXDc"/>
    <property type="match status" value="1"/>
</dbReference>
<dbReference type="AlphaFoldDB" id="A0A2H0LVI1"/>
<dbReference type="InterPro" id="IPR014001">
    <property type="entry name" value="Helicase_ATP-bd"/>
</dbReference>
<evidence type="ECO:0000313" key="13">
    <source>
        <dbReference type="Proteomes" id="UP000229641"/>
    </source>
</evidence>
<feature type="domain" description="Helicase C-terminal" evidence="11">
    <location>
        <begin position="435"/>
        <end position="590"/>
    </location>
</feature>
<keyword evidence="1 9" id="KW-0963">Cytoplasm</keyword>
<name>A0A2H0LVI1_9BACT</name>
<evidence type="ECO:0000256" key="6">
    <source>
        <dbReference type="ARBA" id="ARBA00022840"/>
    </source>
</evidence>
<comment type="function">
    <text evidence="9">Couples transcription and DNA repair by recognizing RNA polymerase (RNAP) stalled at DNA lesions. Mediates ATP-dependent release of RNAP and its truncated transcript from the DNA, and recruitment of nucleotide excision repair machinery to the damaged site.</text>
</comment>
<keyword evidence="5" id="KW-0347">Helicase</keyword>
<keyword evidence="8 9" id="KW-0234">DNA repair</keyword>
<feature type="domain" description="Helicase ATP-binding" evidence="10">
    <location>
        <begin position="253"/>
        <end position="414"/>
    </location>
</feature>
<dbReference type="SUPFAM" id="SSF141259">
    <property type="entry name" value="CarD-like"/>
    <property type="match status" value="1"/>
</dbReference>
<keyword evidence="2 9" id="KW-0547">Nucleotide-binding</keyword>
<comment type="similarity">
    <text evidence="9">In the N-terminal section; belongs to the UvrB family.</text>
</comment>
<dbReference type="PANTHER" id="PTHR47964">
    <property type="entry name" value="ATP-DEPENDENT DNA HELICASE HOMOLOG RECG, CHLOROPLASTIC"/>
    <property type="match status" value="1"/>
</dbReference>
<protein>
    <recommendedName>
        <fullName evidence="9">Transcription-repair-coupling factor</fullName>
        <shortName evidence="9">TRCF</shortName>
        <ecNumber evidence="9">3.6.4.-</ecNumber>
    </recommendedName>
</protein>
<dbReference type="NCBIfam" id="TIGR00580">
    <property type="entry name" value="mfd"/>
    <property type="match status" value="1"/>
</dbReference>
<dbReference type="InterPro" id="IPR011545">
    <property type="entry name" value="DEAD/DEAH_box_helicase_dom"/>
</dbReference>
<evidence type="ECO:0000259" key="11">
    <source>
        <dbReference type="PROSITE" id="PS51194"/>
    </source>
</evidence>
<accession>A0A2H0LVI1</accession>
<dbReference type="EC" id="3.6.4.-" evidence="9"/>
<evidence type="ECO:0000259" key="10">
    <source>
        <dbReference type="PROSITE" id="PS51192"/>
    </source>
</evidence>
<evidence type="ECO:0000313" key="12">
    <source>
        <dbReference type="EMBL" id="PIQ88391.1"/>
    </source>
</evidence>
<dbReference type="Pfam" id="PF00270">
    <property type="entry name" value="DEAD"/>
    <property type="match status" value="1"/>
</dbReference>
<sequence>MKFRSIKLYKNEEIDLDKLIKSLSEFGYARQDKVGDEAEFALRGGILDIFPATFDYPVRIELNENKISSINSFDFLSGKLIFEHTLVMVLPNVKPKSAGFRHFSEDDPLENFINLHIGDYVVHNQYGIGKFLGIRKIESNGLKRDHMVIEYAEGDKLYVPDSFMHLVQKYIGLEKRSPRIYKLGSKEWQRVKSQTKKGIQKMAFELLRIQAARSSFSGFKFSRDCQWQKDFESTFKYKETPGQIQAMQELKKDMESERPMDRLLCGDVGYGKTEVAMRAAFKAVMDNRQVAFLVPTTILAEQHFHNLNSRLKDFPVNLAMLSRFRTKHEQDEIIKGISEGRVDIVIGTHRLLSSDVVFKDLGLLIIDEEQRFGVKAKEKLKALRLTLDVLTLTATPIPRTLYMSVMQVKDMSTINTPPLNRIPVETRVMRFDEALIKQAISNELRRKGQVYFVHNRVMDIEEVSDKIRRLSPENSMIGVAHGQMPPKMLEKVMLGFLKGEIDVLVCTMIIESGIDVPNANTLIVNDADNFGLSDLHQLRGRVGRFDRKAYAFFLVPNPDILNSDAKARLKAITTHSGLGAGFKIAFEDLMIRGAGNLLGIEQHGYINTIGFDLYCRLLREVISDFKIKPGEK</sequence>
<gene>
    <name evidence="9 12" type="primary">mfd</name>
    <name evidence="12" type="ORF">COV72_08800</name>
</gene>
<evidence type="ECO:0000256" key="3">
    <source>
        <dbReference type="ARBA" id="ARBA00022763"/>
    </source>
</evidence>
<evidence type="ECO:0000256" key="2">
    <source>
        <dbReference type="ARBA" id="ARBA00022741"/>
    </source>
</evidence>
<evidence type="ECO:0000256" key="5">
    <source>
        <dbReference type="ARBA" id="ARBA00022806"/>
    </source>
</evidence>
<dbReference type="CDD" id="cd17991">
    <property type="entry name" value="DEXHc_TRCF"/>
    <property type="match status" value="1"/>
</dbReference>
<proteinExistence type="inferred from homology"/>
<dbReference type="Pfam" id="PF02559">
    <property type="entry name" value="CarD_TRCF_RID"/>
    <property type="match status" value="1"/>
</dbReference>
<reference evidence="12 13" key="1">
    <citation type="submission" date="2017-09" db="EMBL/GenBank/DDBJ databases">
        <title>Depth-based differentiation of microbial function through sediment-hosted aquifers and enrichment of novel symbionts in the deep terrestrial subsurface.</title>
        <authorList>
            <person name="Probst A.J."/>
            <person name="Ladd B."/>
            <person name="Jarett J.K."/>
            <person name="Geller-Mcgrath D.E."/>
            <person name="Sieber C.M."/>
            <person name="Emerson J.B."/>
            <person name="Anantharaman K."/>
            <person name="Thomas B.C."/>
            <person name="Malmstrom R."/>
            <person name="Stieglmeier M."/>
            <person name="Klingl A."/>
            <person name="Woyke T."/>
            <person name="Ryan C.M."/>
            <person name="Banfield J.F."/>
        </authorList>
    </citation>
    <scope>NUCLEOTIDE SEQUENCE [LARGE SCALE GENOMIC DNA]</scope>
    <source>
        <strain evidence="12">CG11_big_fil_rev_8_21_14_0_20_42_13</strain>
    </source>
</reference>
<keyword evidence="4 9" id="KW-0378">Hydrolase</keyword>
<dbReference type="Gene3D" id="3.40.50.300">
    <property type="entry name" value="P-loop containing nucleotide triphosphate hydrolases"/>
    <property type="match status" value="2"/>
</dbReference>
<evidence type="ECO:0000256" key="8">
    <source>
        <dbReference type="ARBA" id="ARBA00023204"/>
    </source>
</evidence>
<dbReference type="InterPro" id="IPR003711">
    <property type="entry name" value="CarD-like/TRCF_RID"/>
</dbReference>
<dbReference type="Proteomes" id="UP000229641">
    <property type="component" value="Unassembled WGS sequence"/>
</dbReference>
<evidence type="ECO:0000256" key="9">
    <source>
        <dbReference type="HAMAP-Rule" id="MF_00969"/>
    </source>
</evidence>
<dbReference type="InterPro" id="IPR001650">
    <property type="entry name" value="Helicase_C-like"/>
</dbReference>
<keyword evidence="7 9" id="KW-0238">DNA-binding</keyword>
<dbReference type="SUPFAM" id="SSF52540">
    <property type="entry name" value="P-loop containing nucleoside triphosphate hydrolases"/>
    <property type="match status" value="3"/>
</dbReference>
<dbReference type="InterPro" id="IPR027417">
    <property type="entry name" value="P-loop_NTPase"/>
</dbReference>
<dbReference type="SMART" id="SM01058">
    <property type="entry name" value="CarD_TRCF"/>
    <property type="match status" value="1"/>
</dbReference>
<comment type="caution">
    <text evidence="12">The sequence shown here is derived from an EMBL/GenBank/DDBJ whole genome shotgun (WGS) entry which is preliminary data.</text>
</comment>
<keyword evidence="6 9" id="KW-0067">ATP-binding</keyword>
<dbReference type="GO" id="GO:0005524">
    <property type="term" value="F:ATP binding"/>
    <property type="evidence" value="ECO:0007669"/>
    <property type="project" value="UniProtKB-UniRule"/>
</dbReference>
<dbReference type="PROSITE" id="PS51192">
    <property type="entry name" value="HELICASE_ATP_BIND_1"/>
    <property type="match status" value="1"/>
</dbReference>
<dbReference type="InterPro" id="IPR047112">
    <property type="entry name" value="RecG/Mfd"/>
</dbReference>
<evidence type="ECO:0000256" key="7">
    <source>
        <dbReference type="ARBA" id="ARBA00023125"/>
    </source>
</evidence>
<dbReference type="InterPro" id="IPR041471">
    <property type="entry name" value="UvrB_inter"/>
</dbReference>
<dbReference type="InterPro" id="IPR004576">
    <property type="entry name" value="Mfd"/>
</dbReference>
<dbReference type="Gene3D" id="2.40.10.170">
    <property type="match status" value="1"/>
</dbReference>
<comment type="similarity">
    <text evidence="9">In the C-terminal section; belongs to the helicase family. RecG subfamily.</text>
</comment>
<dbReference type="GO" id="GO:0003678">
    <property type="term" value="F:DNA helicase activity"/>
    <property type="evidence" value="ECO:0007669"/>
    <property type="project" value="TreeGrafter"/>
</dbReference>
<dbReference type="GO" id="GO:0005737">
    <property type="term" value="C:cytoplasm"/>
    <property type="evidence" value="ECO:0007669"/>
    <property type="project" value="UniProtKB-SubCell"/>
</dbReference>
<dbReference type="GO" id="GO:0000716">
    <property type="term" value="P:transcription-coupled nucleotide-excision repair, DNA damage recognition"/>
    <property type="evidence" value="ECO:0007669"/>
    <property type="project" value="UniProtKB-UniRule"/>
</dbReference>
<evidence type="ECO:0000256" key="1">
    <source>
        <dbReference type="ARBA" id="ARBA00022490"/>
    </source>
</evidence>
<dbReference type="HAMAP" id="MF_00969">
    <property type="entry name" value="TRCF"/>
    <property type="match status" value="1"/>
</dbReference>
<dbReference type="GO" id="GO:0006355">
    <property type="term" value="P:regulation of DNA-templated transcription"/>
    <property type="evidence" value="ECO:0007669"/>
    <property type="project" value="UniProtKB-UniRule"/>
</dbReference>
<evidence type="ECO:0000256" key="4">
    <source>
        <dbReference type="ARBA" id="ARBA00022801"/>
    </source>
</evidence>
<dbReference type="Pfam" id="PF00271">
    <property type="entry name" value="Helicase_C"/>
    <property type="match status" value="1"/>
</dbReference>
<dbReference type="PROSITE" id="PS51194">
    <property type="entry name" value="HELICASE_CTER"/>
    <property type="match status" value="1"/>
</dbReference>